<organism evidence="1 2">
    <name type="scientific">Siminovitchia acidinfaciens</name>
    <dbReference type="NCBI Taxonomy" id="2321395"/>
    <lineage>
        <taxon>Bacteria</taxon>
        <taxon>Bacillati</taxon>
        <taxon>Bacillota</taxon>
        <taxon>Bacilli</taxon>
        <taxon>Bacillales</taxon>
        <taxon>Bacillaceae</taxon>
        <taxon>Siminovitchia</taxon>
    </lineage>
</organism>
<dbReference type="RefSeq" id="WP_126048187.1">
    <property type="nucleotide sequence ID" value="NZ_QYTV02000002.1"/>
</dbReference>
<dbReference type="EMBL" id="QYTV02000002">
    <property type="protein sequence ID" value="RST76541.1"/>
    <property type="molecule type" value="Genomic_DNA"/>
</dbReference>
<comment type="caution">
    <text evidence="1">The sequence shown here is derived from an EMBL/GenBank/DDBJ whole genome shotgun (WGS) entry which is preliminary data.</text>
</comment>
<evidence type="ECO:0008006" key="3">
    <source>
        <dbReference type="Google" id="ProtNLM"/>
    </source>
</evidence>
<sequence length="222" mass="25623">MAKSIVEKLNLKKYEKAAVLYMPGGKDYFAELEAFDTELSDCAYDLIFAFVLDMESLRELVNKVVENRNLNKGGYLYLAYPKKGNKVYSTFIHRDNLLSGLGADEHGYIGKSDIKFSRMVGLDDIFTVVGLKEDSRSKNRKSIKVSQSVDDYISMVPEVEKDLQDVPELLAFYQSLTPGYRKDWARFVYSAKQEATRTKRRDEMRMVLSAGYKSRDLYRRDH</sequence>
<dbReference type="Proteomes" id="UP000287156">
    <property type="component" value="Unassembled WGS sequence"/>
</dbReference>
<evidence type="ECO:0000313" key="2">
    <source>
        <dbReference type="Proteomes" id="UP000287156"/>
    </source>
</evidence>
<reference evidence="1" key="1">
    <citation type="submission" date="2018-12" db="EMBL/GenBank/DDBJ databases">
        <authorList>
            <person name="Sun L."/>
            <person name="Chen Z."/>
        </authorList>
    </citation>
    <scope>NUCLEOTIDE SEQUENCE [LARGE SCALE GENOMIC DNA]</scope>
    <source>
        <strain evidence="1">3-2-2</strain>
    </source>
</reference>
<evidence type="ECO:0000313" key="1">
    <source>
        <dbReference type="EMBL" id="RST76541.1"/>
    </source>
</evidence>
<dbReference type="OrthoDB" id="2452521at2"/>
<keyword evidence="2" id="KW-1185">Reference proteome</keyword>
<protein>
    <recommendedName>
        <fullName evidence="3">Bacteriocin resistance YdeI/OmpD-like protein</fullName>
    </recommendedName>
</protein>
<gene>
    <name evidence="1" type="ORF">D4T97_004540</name>
</gene>
<dbReference type="Pfam" id="PF13376">
    <property type="entry name" value="OmdA"/>
    <property type="match status" value="1"/>
</dbReference>
<proteinExistence type="predicted"/>
<dbReference type="AlphaFoldDB" id="A0A429Y560"/>
<accession>A0A429Y560</accession>
<name>A0A429Y560_9BACI</name>